<proteinExistence type="predicted"/>
<dbReference type="EMBL" id="AP025591">
    <property type="protein sequence ID" value="BDG02139.1"/>
    <property type="molecule type" value="Genomic_DNA"/>
</dbReference>
<evidence type="ECO:0000313" key="4">
    <source>
        <dbReference type="Proteomes" id="UP001162891"/>
    </source>
</evidence>
<evidence type="ECO:0000256" key="2">
    <source>
        <dbReference type="SAM" id="SignalP"/>
    </source>
</evidence>
<name>A0ABN6MM66_9BACT</name>
<feature type="compositionally biased region" description="Basic and acidic residues" evidence="1">
    <location>
        <begin position="47"/>
        <end position="62"/>
    </location>
</feature>
<sequence length="62" mass="6366">MKTLLAGLAAAALLSTGCMIHVPGVAHTSAPVSAQKCPPGHQWSDGTCHDKGKGHDPAKHDR</sequence>
<dbReference type="RefSeq" id="WP_248359445.1">
    <property type="nucleotide sequence ID" value="NZ_AP025591.1"/>
</dbReference>
<protein>
    <recommendedName>
        <fullName evidence="5">Lipoprotein</fullName>
    </recommendedName>
</protein>
<evidence type="ECO:0000256" key="1">
    <source>
        <dbReference type="SAM" id="MobiDB-lite"/>
    </source>
</evidence>
<evidence type="ECO:0000313" key="3">
    <source>
        <dbReference type="EMBL" id="BDG02139.1"/>
    </source>
</evidence>
<dbReference type="PROSITE" id="PS51257">
    <property type="entry name" value="PROKAR_LIPOPROTEIN"/>
    <property type="match status" value="1"/>
</dbReference>
<reference evidence="4" key="1">
    <citation type="journal article" date="2022" name="Int. J. Syst. Evol. Microbiol.">
        <title>Anaeromyxobacter oryzae sp. nov., Anaeromyxobacter diazotrophicus sp. nov. and Anaeromyxobacter paludicola sp. nov., isolated from paddy soils.</title>
        <authorList>
            <person name="Itoh H."/>
            <person name="Xu Z."/>
            <person name="Mise K."/>
            <person name="Masuda Y."/>
            <person name="Ushijima N."/>
            <person name="Hayakawa C."/>
            <person name="Shiratori Y."/>
            <person name="Senoo K."/>
        </authorList>
    </citation>
    <scope>NUCLEOTIDE SEQUENCE [LARGE SCALE GENOMIC DNA]</scope>
    <source>
        <strain evidence="4">Red232</strain>
    </source>
</reference>
<feature type="chain" id="PRO_5045669744" description="Lipoprotein" evidence="2">
    <location>
        <begin position="21"/>
        <end position="62"/>
    </location>
</feature>
<organism evidence="3 4">
    <name type="scientific">Anaeromyxobacter oryzae</name>
    <dbReference type="NCBI Taxonomy" id="2918170"/>
    <lineage>
        <taxon>Bacteria</taxon>
        <taxon>Pseudomonadati</taxon>
        <taxon>Myxococcota</taxon>
        <taxon>Myxococcia</taxon>
        <taxon>Myxococcales</taxon>
        <taxon>Cystobacterineae</taxon>
        <taxon>Anaeromyxobacteraceae</taxon>
        <taxon>Anaeromyxobacter</taxon>
    </lineage>
</organism>
<gene>
    <name evidence="3" type="ORF">AMOR_11350</name>
</gene>
<accession>A0ABN6MM66</accession>
<dbReference type="Proteomes" id="UP001162891">
    <property type="component" value="Chromosome"/>
</dbReference>
<feature type="signal peptide" evidence="2">
    <location>
        <begin position="1"/>
        <end position="20"/>
    </location>
</feature>
<evidence type="ECO:0008006" key="5">
    <source>
        <dbReference type="Google" id="ProtNLM"/>
    </source>
</evidence>
<feature type="region of interest" description="Disordered" evidence="1">
    <location>
        <begin position="30"/>
        <end position="62"/>
    </location>
</feature>
<keyword evidence="2" id="KW-0732">Signal</keyword>
<keyword evidence="4" id="KW-1185">Reference proteome</keyword>